<dbReference type="GO" id="GO:0043531">
    <property type="term" value="F:ADP binding"/>
    <property type="evidence" value="ECO:0007669"/>
    <property type="project" value="InterPro"/>
</dbReference>
<dbReference type="SUPFAM" id="SSF52540">
    <property type="entry name" value="P-loop containing nucleoside triphosphate hydrolases"/>
    <property type="match status" value="1"/>
</dbReference>
<evidence type="ECO:0000259" key="1">
    <source>
        <dbReference type="Pfam" id="PF00931"/>
    </source>
</evidence>
<protein>
    <recommendedName>
        <fullName evidence="1">NB-ARC domain-containing protein</fullName>
    </recommendedName>
</protein>
<dbReference type="OrthoDB" id="10539253at2759"/>
<reference evidence="2 3" key="1">
    <citation type="submission" date="2018-02" db="EMBL/GenBank/DDBJ databases">
        <title>Draft genome of wild Prunus yedoensis var. nudiflora.</title>
        <authorList>
            <person name="Baek S."/>
            <person name="Kim J.-H."/>
            <person name="Choi K."/>
            <person name="Kim G.-B."/>
            <person name="Cho A."/>
            <person name="Jang H."/>
            <person name="Shin C.-H."/>
            <person name="Yu H.-J."/>
            <person name="Mun J.-H."/>
        </authorList>
    </citation>
    <scope>NUCLEOTIDE SEQUENCE [LARGE SCALE GENOMIC DNA]</scope>
    <source>
        <strain evidence="3">cv. Jeju island</strain>
        <tissue evidence="2">Leaf</tissue>
    </source>
</reference>
<accession>A0A314YS19</accession>
<proteinExistence type="predicted"/>
<dbReference type="Proteomes" id="UP000250321">
    <property type="component" value="Unassembled WGS sequence"/>
</dbReference>
<dbReference type="Pfam" id="PF00931">
    <property type="entry name" value="NB-ARC"/>
    <property type="match status" value="1"/>
</dbReference>
<sequence>MNEETGSRILLITRNKEVASYVDKNGFLFELQSLNDDESWELFEKIAMFGPEDTKYSKLLHYAST</sequence>
<comment type="caution">
    <text evidence="2">The sequence shown here is derived from an EMBL/GenBank/DDBJ whole genome shotgun (WGS) entry which is preliminary data.</text>
</comment>
<organism evidence="2 3">
    <name type="scientific">Prunus yedoensis var. nudiflora</name>
    <dbReference type="NCBI Taxonomy" id="2094558"/>
    <lineage>
        <taxon>Eukaryota</taxon>
        <taxon>Viridiplantae</taxon>
        <taxon>Streptophyta</taxon>
        <taxon>Embryophyta</taxon>
        <taxon>Tracheophyta</taxon>
        <taxon>Spermatophyta</taxon>
        <taxon>Magnoliopsida</taxon>
        <taxon>eudicotyledons</taxon>
        <taxon>Gunneridae</taxon>
        <taxon>Pentapetalae</taxon>
        <taxon>rosids</taxon>
        <taxon>fabids</taxon>
        <taxon>Rosales</taxon>
        <taxon>Rosaceae</taxon>
        <taxon>Amygdaloideae</taxon>
        <taxon>Amygdaleae</taxon>
        <taxon>Prunus</taxon>
    </lineage>
</organism>
<dbReference type="AlphaFoldDB" id="A0A314YS19"/>
<dbReference type="EMBL" id="PJQY01000643">
    <property type="protein sequence ID" value="PQQ09117.1"/>
    <property type="molecule type" value="Genomic_DNA"/>
</dbReference>
<gene>
    <name evidence="2" type="ORF">Pyn_24465</name>
</gene>
<name>A0A314YS19_PRUYE</name>
<dbReference type="InterPro" id="IPR027417">
    <property type="entry name" value="P-loop_NTPase"/>
</dbReference>
<feature type="domain" description="NB-ARC" evidence="1">
    <location>
        <begin position="3"/>
        <end position="48"/>
    </location>
</feature>
<dbReference type="STRING" id="2094558.A0A314YS19"/>
<evidence type="ECO:0000313" key="2">
    <source>
        <dbReference type="EMBL" id="PQQ09117.1"/>
    </source>
</evidence>
<evidence type="ECO:0000313" key="3">
    <source>
        <dbReference type="Proteomes" id="UP000250321"/>
    </source>
</evidence>
<keyword evidence="3" id="KW-1185">Reference proteome</keyword>
<dbReference type="InterPro" id="IPR002182">
    <property type="entry name" value="NB-ARC"/>
</dbReference>